<keyword evidence="2" id="KW-0677">Repeat</keyword>
<evidence type="ECO:0000256" key="3">
    <source>
        <dbReference type="ARBA" id="ARBA00023157"/>
    </source>
</evidence>
<proteinExistence type="predicted"/>
<feature type="signal peptide" evidence="6">
    <location>
        <begin position="1"/>
        <end position="19"/>
    </location>
</feature>
<keyword evidence="5" id="KW-1133">Transmembrane helix</keyword>
<feature type="chain" id="PRO_5010852646" description="SRCR domain-containing protein" evidence="6">
    <location>
        <begin position="20"/>
        <end position="640"/>
    </location>
</feature>
<sequence>MKLLNTFALIAALLCAVQDRGTVQLVRSGPFSSSYSAGIVQIYYFSSSSSTLRWGNICFDSSFGSTEASVICNQLGYNGASGYGRTGNTSSYGTDRTATILAGINCAESSYLTLEQCNVTTNISSSCTSDNTTRIWNNPYSGQIRLVGGTYSSYGRLEVYCNGQWGTVCDHSFGATDARVACRQLGYSDYSTYTGNLAGSSSQPIWLDNVICSSSSNCLAYCESCPATQYHNCRHSEDVALGCEFKSTFTPSSNTLSTCQFADTEASIITSIAIPICICCCLGVGIGAAVRGSNRRTSTNVAVPPPAYDQKPPPAVAYPATGIAAVGDRGTVRLVRNGVFSSSYTAGIVEIYYGSSFSSNRWGNICNDISFGSTEANVICNQLGYNGVSTYGRSGSTSSYGTDTAATIVDDVNCFSSSYLTLEQCNLSTVIKSYCVSNSYDAMYHAVNTTRIWNNPYSGQIRLQGGAYSSYGRLEVYCNGQWGTVCDDSFDATDARVACCQLGYSDYYSYHSGSSFAGSSSQPIWLDNVICSSTSNCLAYCESCPATQYHNCRHSQNVALGCGNSYTSSSNTLSTCQYADSLSSVNIRGIIGGVIAGIVVCIAIIVAIPICICCCLGVGIGAAARGSSRTTNTLVTGAYP</sequence>
<dbReference type="OrthoDB" id="536948at2759"/>
<evidence type="ECO:0000313" key="8">
    <source>
        <dbReference type="EnsemblMetazoa" id="Aqu2.1.38647_001"/>
    </source>
</evidence>
<keyword evidence="5" id="KW-0472">Membrane</keyword>
<dbReference type="PROSITE" id="PS50287">
    <property type="entry name" value="SRCR_2"/>
    <property type="match status" value="4"/>
</dbReference>
<dbReference type="SUPFAM" id="SSF56487">
    <property type="entry name" value="SRCR-like"/>
    <property type="match status" value="4"/>
</dbReference>
<dbReference type="InterPro" id="IPR001190">
    <property type="entry name" value="SRCR"/>
</dbReference>
<dbReference type="InParanoid" id="A0A1X7VGQ4"/>
<dbReference type="EnsemblMetazoa" id="Aqu2.1.38647_001">
    <property type="protein sequence ID" value="Aqu2.1.38647_001"/>
    <property type="gene ID" value="Aqu2.1.38647"/>
</dbReference>
<feature type="domain" description="SRCR" evidence="7">
    <location>
        <begin position="461"/>
        <end position="563"/>
    </location>
</feature>
<keyword evidence="1 6" id="KW-0732">Signal</keyword>
<accession>A0A1X7VGQ4</accession>
<feature type="domain" description="SRCR" evidence="7">
    <location>
        <begin position="332"/>
        <end position="447"/>
    </location>
</feature>
<evidence type="ECO:0000256" key="1">
    <source>
        <dbReference type="ARBA" id="ARBA00022729"/>
    </source>
</evidence>
<feature type="transmembrane region" description="Helical" evidence="5">
    <location>
        <begin position="268"/>
        <end position="290"/>
    </location>
</feature>
<feature type="disulfide bond" evidence="4">
    <location>
        <begin position="169"/>
        <end position="233"/>
    </location>
</feature>
<comment type="caution">
    <text evidence="4">Lacks conserved residue(s) required for the propagation of feature annotation.</text>
</comment>
<organism evidence="8">
    <name type="scientific">Amphimedon queenslandica</name>
    <name type="common">Sponge</name>
    <dbReference type="NCBI Taxonomy" id="400682"/>
    <lineage>
        <taxon>Eukaryota</taxon>
        <taxon>Metazoa</taxon>
        <taxon>Porifera</taxon>
        <taxon>Demospongiae</taxon>
        <taxon>Heteroscleromorpha</taxon>
        <taxon>Haplosclerida</taxon>
        <taxon>Niphatidae</taxon>
        <taxon>Amphimedon</taxon>
    </lineage>
</organism>
<keyword evidence="3 4" id="KW-1015">Disulfide bond</keyword>
<dbReference type="SMART" id="SM00202">
    <property type="entry name" value="SR"/>
    <property type="match status" value="4"/>
</dbReference>
<dbReference type="PRINTS" id="PR00258">
    <property type="entry name" value="SPERACTRCPTR"/>
</dbReference>
<evidence type="ECO:0000256" key="5">
    <source>
        <dbReference type="SAM" id="Phobius"/>
    </source>
</evidence>
<dbReference type="STRING" id="400682.A0A1X7VGQ4"/>
<evidence type="ECO:0000256" key="2">
    <source>
        <dbReference type="ARBA" id="ARBA00022737"/>
    </source>
</evidence>
<dbReference type="InterPro" id="IPR036772">
    <property type="entry name" value="SRCR-like_dom_sf"/>
</dbReference>
<dbReference type="FunFam" id="3.10.250.10:FF:000001">
    <property type="entry name" value="Lysyl oxidase 4 isoform X1"/>
    <property type="match status" value="2"/>
</dbReference>
<dbReference type="AlphaFoldDB" id="A0A1X7VGQ4"/>
<feature type="disulfide bond" evidence="4">
    <location>
        <begin position="182"/>
        <end position="243"/>
    </location>
</feature>
<reference evidence="8" key="1">
    <citation type="submission" date="2017-05" db="UniProtKB">
        <authorList>
            <consortium name="EnsemblMetazoa"/>
        </authorList>
    </citation>
    <scope>IDENTIFICATION</scope>
</reference>
<name>A0A1X7VGQ4_AMPQE</name>
<dbReference type="PANTHER" id="PTHR19331">
    <property type="entry name" value="SCAVENGER RECEPTOR DOMAIN-CONTAINING"/>
    <property type="match status" value="1"/>
</dbReference>
<evidence type="ECO:0000256" key="4">
    <source>
        <dbReference type="PROSITE-ProRule" id="PRU00196"/>
    </source>
</evidence>
<feature type="transmembrane region" description="Helical" evidence="5">
    <location>
        <begin position="591"/>
        <end position="624"/>
    </location>
</feature>
<evidence type="ECO:0000259" key="7">
    <source>
        <dbReference type="PROSITE" id="PS50287"/>
    </source>
</evidence>
<dbReference type="GO" id="GO:0016020">
    <property type="term" value="C:membrane"/>
    <property type="evidence" value="ECO:0007669"/>
    <property type="project" value="InterPro"/>
</dbReference>
<feature type="domain" description="SRCR" evidence="7">
    <location>
        <begin position="23"/>
        <end position="138"/>
    </location>
</feature>
<feature type="disulfide bond" evidence="4">
    <location>
        <begin position="212"/>
        <end position="222"/>
    </location>
</feature>
<feature type="domain" description="SRCR" evidence="7">
    <location>
        <begin position="144"/>
        <end position="244"/>
    </location>
</feature>
<dbReference type="Pfam" id="PF00530">
    <property type="entry name" value="SRCR"/>
    <property type="match status" value="4"/>
</dbReference>
<dbReference type="Gene3D" id="3.10.250.10">
    <property type="entry name" value="SRCR-like domain"/>
    <property type="match status" value="4"/>
</dbReference>
<dbReference type="PANTHER" id="PTHR19331:SF487">
    <property type="entry name" value="SOLUBLE SCAVENGER RECEPTOR CYSTEINE-RICH DOMAIN-CONTAINING PROTEIN SSC5D"/>
    <property type="match status" value="1"/>
</dbReference>
<dbReference type="PROSITE" id="PS00420">
    <property type="entry name" value="SRCR_1"/>
    <property type="match status" value="2"/>
</dbReference>
<feature type="disulfide bond" evidence="4">
    <location>
        <begin position="531"/>
        <end position="541"/>
    </location>
</feature>
<protein>
    <recommendedName>
        <fullName evidence="7">SRCR domain-containing protein</fullName>
    </recommendedName>
</protein>
<evidence type="ECO:0000256" key="6">
    <source>
        <dbReference type="SAM" id="SignalP"/>
    </source>
</evidence>
<keyword evidence="5" id="KW-0812">Transmembrane</keyword>